<dbReference type="GO" id="GO:0004713">
    <property type="term" value="F:protein tyrosine kinase activity"/>
    <property type="evidence" value="ECO:0007669"/>
    <property type="project" value="TreeGrafter"/>
</dbReference>
<protein>
    <submittedName>
        <fullName evidence="10">Lipopolysaccharide biosynthesis protein</fullName>
    </submittedName>
</protein>
<dbReference type="Proteomes" id="UP000002730">
    <property type="component" value="Chromosome"/>
</dbReference>
<comment type="subcellular location">
    <subcellularLocation>
        <location evidence="1">Cell membrane</location>
        <topology evidence="1">Multi-pass membrane protein</topology>
    </subcellularLocation>
</comment>
<dbReference type="Pfam" id="PF02706">
    <property type="entry name" value="Wzz"/>
    <property type="match status" value="1"/>
</dbReference>
<dbReference type="InterPro" id="IPR050445">
    <property type="entry name" value="Bact_polysacc_biosynth/exp"/>
</dbReference>
<proteinExistence type="inferred from homology"/>
<sequence length="226" mass="24860">MDLHELLYIIKKRMVLMVSITLVIGASGWIFSTLFINKLYTSDISVIIGKNYRNPAEGESSIATYSDILMYQKAVKTYGKIATSRTVASDVIDKLSLNYSPSALLGSVAVVTPSETEFMTIRVTLRNPEEAALIANQWALSLKEISKEIQGTDNVKILDTAQVPKSPSSPNLKLNIIFSFGAGFSLSVVLCFLLEIFDTTIKSENDVLKLVSLPVLSSIPNFEIDE</sequence>
<keyword evidence="11" id="KW-1185">Reference proteome</keyword>
<accession>D9SVC8</accession>
<dbReference type="RefSeq" id="WP_010076088.1">
    <property type="nucleotide sequence ID" value="NC_014393.1"/>
</dbReference>
<dbReference type="eggNOG" id="COG3944">
    <property type="taxonomic scope" value="Bacteria"/>
</dbReference>
<keyword evidence="4 7" id="KW-0812">Transmembrane</keyword>
<dbReference type="KEGG" id="ccb:Clocel_1298"/>
<evidence type="ECO:0000256" key="5">
    <source>
        <dbReference type="ARBA" id="ARBA00022989"/>
    </source>
</evidence>
<dbReference type="OrthoDB" id="2360475at2"/>
<dbReference type="GO" id="GO:0005886">
    <property type="term" value="C:plasma membrane"/>
    <property type="evidence" value="ECO:0007669"/>
    <property type="project" value="UniProtKB-SubCell"/>
</dbReference>
<keyword evidence="5 7" id="KW-1133">Transmembrane helix</keyword>
<comment type="similarity">
    <text evidence="2">Belongs to the CpsC/CapA family.</text>
</comment>
<evidence type="ECO:0000256" key="4">
    <source>
        <dbReference type="ARBA" id="ARBA00022692"/>
    </source>
</evidence>
<dbReference type="AlphaFoldDB" id="D9SVC8"/>
<evidence type="ECO:0000259" key="8">
    <source>
        <dbReference type="Pfam" id="PF02706"/>
    </source>
</evidence>
<evidence type="ECO:0000256" key="7">
    <source>
        <dbReference type="SAM" id="Phobius"/>
    </source>
</evidence>
<keyword evidence="6 7" id="KW-0472">Membrane</keyword>
<dbReference type="EMBL" id="CP002160">
    <property type="protein sequence ID" value="ADL51052.1"/>
    <property type="molecule type" value="Genomic_DNA"/>
</dbReference>
<dbReference type="HOGENOM" id="CLU_082668_0_1_9"/>
<evidence type="ECO:0000313" key="11">
    <source>
        <dbReference type="Proteomes" id="UP000002730"/>
    </source>
</evidence>
<evidence type="ECO:0000256" key="3">
    <source>
        <dbReference type="ARBA" id="ARBA00022475"/>
    </source>
</evidence>
<evidence type="ECO:0000256" key="1">
    <source>
        <dbReference type="ARBA" id="ARBA00004651"/>
    </source>
</evidence>
<name>D9SVC8_CLOC7</name>
<feature type="transmembrane region" description="Helical" evidence="7">
    <location>
        <begin position="176"/>
        <end position="197"/>
    </location>
</feature>
<gene>
    <name evidence="10" type="ordered locus">Clocel_1298</name>
</gene>
<dbReference type="InterPro" id="IPR003856">
    <property type="entry name" value="LPS_length_determ_N"/>
</dbReference>
<organism evidence="10 11">
    <name type="scientific">Clostridium cellulovorans (strain ATCC 35296 / DSM 3052 / OCM 3 / 743B)</name>
    <dbReference type="NCBI Taxonomy" id="573061"/>
    <lineage>
        <taxon>Bacteria</taxon>
        <taxon>Bacillati</taxon>
        <taxon>Bacillota</taxon>
        <taxon>Clostridia</taxon>
        <taxon>Eubacteriales</taxon>
        <taxon>Clostridiaceae</taxon>
        <taxon>Clostridium</taxon>
    </lineage>
</organism>
<dbReference type="Pfam" id="PF13807">
    <property type="entry name" value="GNVR"/>
    <property type="match status" value="1"/>
</dbReference>
<dbReference type="InterPro" id="IPR032807">
    <property type="entry name" value="GNVR"/>
</dbReference>
<dbReference type="STRING" id="573061.Clocel_1298"/>
<feature type="domain" description="Polysaccharide chain length determinant N-terminal" evidence="8">
    <location>
        <begin position="1"/>
        <end position="95"/>
    </location>
</feature>
<evidence type="ECO:0000256" key="6">
    <source>
        <dbReference type="ARBA" id="ARBA00023136"/>
    </source>
</evidence>
<dbReference type="PANTHER" id="PTHR32309">
    <property type="entry name" value="TYROSINE-PROTEIN KINASE"/>
    <property type="match status" value="1"/>
</dbReference>
<evidence type="ECO:0000256" key="2">
    <source>
        <dbReference type="ARBA" id="ARBA00006683"/>
    </source>
</evidence>
<keyword evidence="3" id="KW-1003">Cell membrane</keyword>
<evidence type="ECO:0000313" key="10">
    <source>
        <dbReference type="EMBL" id="ADL51052.1"/>
    </source>
</evidence>
<reference evidence="10 11" key="1">
    <citation type="submission" date="2010-08" db="EMBL/GenBank/DDBJ databases">
        <title>Complete sequence of Clostridium cellulovorans 743B.</title>
        <authorList>
            <consortium name="US DOE Joint Genome Institute"/>
            <person name="Lucas S."/>
            <person name="Copeland A."/>
            <person name="Lapidus A."/>
            <person name="Cheng J.-F."/>
            <person name="Bruce D."/>
            <person name="Goodwin L."/>
            <person name="Pitluck S."/>
            <person name="Chertkov O."/>
            <person name="Detter J.C."/>
            <person name="Han C."/>
            <person name="Tapia R."/>
            <person name="Land M."/>
            <person name="Hauser L."/>
            <person name="Chang Y.-J."/>
            <person name="Jeffries C."/>
            <person name="Kyrpides N."/>
            <person name="Ivanova N."/>
            <person name="Mikhailova N."/>
            <person name="Hemme C.L."/>
            <person name="Woyke T."/>
        </authorList>
    </citation>
    <scope>NUCLEOTIDE SEQUENCE [LARGE SCALE GENOMIC DNA]</scope>
    <source>
        <strain evidence="11">ATCC 35296 / DSM 3052 / OCM 3 / 743B</strain>
    </source>
</reference>
<evidence type="ECO:0000259" key="9">
    <source>
        <dbReference type="Pfam" id="PF13807"/>
    </source>
</evidence>
<feature type="domain" description="Tyrosine-protein kinase G-rich" evidence="9">
    <location>
        <begin position="150"/>
        <end position="193"/>
    </location>
</feature>
<feature type="transmembrane region" description="Helical" evidence="7">
    <location>
        <begin position="14"/>
        <end position="36"/>
    </location>
</feature>
<dbReference type="PANTHER" id="PTHR32309:SF13">
    <property type="entry name" value="FERRIC ENTEROBACTIN TRANSPORT PROTEIN FEPE"/>
    <property type="match status" value="1"/>
</dbReference>